<comment type="caution">
    <text evidence="1">The sequence shown here is derived from an EMBL/GenBank/DDBJ whole genome shotgun (WGS) entry which is preliminary data.</text>
</comment>
<accession>A0A4Y2HNB5</accession>
<gene>
    <name evidence="1" type="ORF">AVEN_128518_1</name>
</gene>
<evidence type="ECO:0000313" key="1">
    <source>
        <dbReference type="EMBL" id="GBM66845.1"/>
    </source>
</evidence>
<sequence>MPVAVVVETGHSTAFWALFYLAQIEPAEVSLRFVLRSKVNSSPNEVRLVCQMLRLIFLPFFDSSQGFSSGGRTVLPVIGDRTAKQLQ</sequence>
<reference evidence="1 2" key="1">
    <citation type="journal article" date="2019" name="Sci. Rep.">
        <title>Orb-weaving spider Araneus ventricosus genome elucidates the spidroin gene catalogue.</title>
        <authorList>
            <person name="Kono N."/>
            <person name="Nakamura H."/>
            <person name="Ohtoshi R."/>
            <person name="Moran D.A.P."/>
            <person name="Shinohara A."/>
            <person name="Yoshida Y."/>
            <person name="Fujiwara M."/>
            <person name="Mori M."/>
            <person name="Tomita M."/>
            <person name="Arakawa K."/>
        </authorList>
    </citation>
    <scope>NUCLEOTIDE SEQUENCE [LARGE SCALE GENOMIC DNA]</scope>
</reference>
<dbReference type="EMBL" id="BGPR01002048">
    <property type="protein sequence ID" value="GBM66845.1"/>
    <property type="molecule type" value="Genomic_DNA"/>
</dbReference>
<dbReference type="AlphaFoldDB" id="A0A4Y2HNB5"/>
<dbReference type="Proteomes" id="UP000499080">
    <property type="component" value="Unassembled WGS sequence"/>
</dbReference>
<name>A0A4Y2HNB5_ARAVE</name>
<keyword evidence="2" id="KW-1185">Reference proteome</keyword>
<protein>
    <submittedName>
        <fullName evidence="1">Uncharacterized protein</fullName>
    </submittedName>
</protein>
<evidence type="ECO:0000313" key="2">
    <source>
        <dbReference type="Proteomes" id="UP000499080"/>
    </source>
</evidence>
<proteinExistence type="predicted"/>
<organism evidence="1 2">
    <name type="scientific">Araneus ventricosus</name>
    <name type="common">Orbweaver spider</name>
    <name type="synonym">Epeira ventricosa</name>
    <dbReference type="NCBI Taxonomy" id="182803"/>
    <lineage>
        <taxon>Eukaryota</taxon>
        <taxon>Metazoa</taxon>
        <taxon>Ecdysozoa</taxon>
        <taxon>Arthropoda</taxon>
        <taxon>Chelicerata</taxon>
        <taxon>Arachnida</taxon>
        <taxon>Araneae</taxon>
        <taxon>Araneomorphae</taxon>
        <taxon>Entelegynae</taxon>
        <taxon>Araneoidea</taxon>
        <taxon>Araneidae</taxon>
        <taxon>Araneus</taxon>
    </lineage>
</organism>